<proteinExistence type="predicted"/>
<dbReference type="AlphaFoldDB" id="A0A9E7GUL2"/>
<keyword evidence="5" id="KW-1185">Reference proteome</keyword>
<feature type="compositionally biased region" description="Basic and acidic residues" evidence="1">
    <location>
        <begin position="227"/>
        <end position="241"/>
    </location>
</feature>
<keyword evidence="2" id="KW-1133">Transmembrane helix</keyword>
<evidence type="ECO:0000313" key="5">
    <source>
        <dbReference type="Proteomes" id="UP001055439"/>
    </source>
</evidence>
<dbReference type="PANTHER" id="PTHR33098">
    <property type="entry name" value="COTTON FIBER (DUF761)"/>
    <property type="match status" value="1"/>
</dbReference>
<dbReference type="PANTHER" id="PTHR33098:SF109">
    <property type="entry name" value="OS07G0563400 PROTEIN"/>
    <property type="match status" value="1"/>
</dbReference>
<dbReference type="Pfam" id="PF14364">
    <property type="entry name" value="DUF4408"/>
    <property type="match status" value="1"/>
</dbReference>
<reference evidence="4" key="1">
    <citation type="submission" date="2022-05" db="EMBL/GenBank/DDBJ databases">
        <title>The Musa troglodytarum L. genome provides insights into the mechanism of non-climacteric behaviour and enrichment of carotenoids.</title>
        <authorList>
            <person name="Wang J."/>
        </authorList>
    </citation>
    <scope>NUCLEOTIDE SEQUENCE</scope>
    <source>
        <tissue evidence="4">Leaf</tissue>
    </source>
</reference>
<name>A0A9E7GUL2_9LILI</name>
<keyword evidence="2" id="KW-0472">Membrane</keyword>
<sequence>MADLRKPTTNGLEKAKRVSKIGFFLLGILSTGVAARLAVPQAASVLASALPRFWASLCSWLVPRYLFVVIHLIILVIWKLSNQKQQLREERPPVGVGDVKAKTLEPPSAAPPPGELLPESWHAVLPSPKTAPELAVGSGAGKLSDPPTKEKPAASSSFGINTSTEPSRETSDVSEELEAAAAAASENTVDNDSMDATWKAIMKKSPSGGWEKPSGREPKPPENVAIRWREPSATGRDEQDRRFDDFIRKNYDQIRLQRHESNQRRIEIAVLSYKLEGDRLCRKNPSFRFTSKWSSSRKPTASAQANACLRSVKGSRNFGFIRHA</sequence>
<organism evidence="4 5">
    <name type="scientific">Musa troglodytarum</name>
    <name type="common">fe'i banana</name>
    <dbReference type="NCBI Taxonomy" id="320322"/>
    <lineage>
        <taxon>Eukaryota</taxon>
        <taxon>Viridiplantae</taxon>
        <taxon>Streptophyta</taxon>
        <taxon>Embryophyta</taxon>
        <taxon>Tracheophyta</taxon>
        <taxon>Spermatophyta</taxon>
        <taxon>Magnoliopsida</taxon>
        <taxon>Liliopsida</taxon>
        <taxon>Zingiberales</taxon>
        <taxon>Musaceae</taxon>
        <taxon>Musa</taxon>
    </lineage>
</organism>
<evidence type="ECO:0000256" key="1">
    <source>
        <dbReference type="SAM" id="MobiDB-lite"/>
    </source>
</evidence>
<dbReference type="OrthoDB" id="778300at2759"/>
<evidence type="ECO:0000313" key="4">
    <source>
        <dbReference type="EMBL" id="URE21285.1"/>
    </source>
</evidence>
<dbReference type="Proteomes" id="UP001055439">
    <property type="component" value="Chromosome 7"/>
</dbReference>
<feature type="compositionally biased region" description="Polar residues" evidence="1">
    <location>
        <begin position="154"/>
        <end position="165"/>
    </location>
</feature>
<gene>
    <name evidence="4" type="ORF">MUK42_31074</name>
</gene>
<feature type="transmembrane region" description="Helical" evidence="2">
    <location>
        <begin position="21"/>
        <end position="39"/>
    </location>
</feature>
<feature type="region of interest" description="Disordered" evidence="1">
    <location>
        <begin position="88"/>
        <end position="241"/>
    </location>
</feature>
<dbReference type="InterPro" id="IPR025520">
    <property type="entry name" value="DUF4408"/>
</dbReference>
<feature type="domain" description="DUF4408" evidence="3">
    <location>
        <begin position="51"/>
        <end position="81"/>
    </location>
</feature>
<feature type="transmembrane region" description="Helical" evidence="2">
    <location>
        <begin position="59"/>
        <end position="78"/>
    </location>
</feature>
<keyword evidence="2" id="KW-0812">Transmembrane</keyword>
<evidence type="ECO:0000259" key="3">
    <source>
        <dbReference type="Pfam" id="PF14364"/>
    </source>
</evidence>
<protein>
    <recommendedName>
        <fullName evidence="3">DUF4408 domain-containing protein</fullName>
    </recommendedName>
</protein>
<accession>A0A9E7GUL2</accession>
<evidence type="ECO:0000256" key="2">
    <source>
        <dbReference type="SAM" id="Phobius"/>
    </source>
</evidence>
<dbReference type="EMBL" id="CP097509">
    <property type="protein sequence ID" value="URE21285.1"/>
    <property type="molecule type" value="Genomic_DNA"/>
</dbReference>